<feature type="compositionally biased region" description="Basic and acidic residues" evidence="1">
    <location>
        <begin position="427"/>
        <end position="438"/>
    </location>
</feature>
<protein>
    <submittedName>
        <fullName evidence="4">CBN-CLEC-161 protein</fullName>
    </submittedName>
</protein>
<dbReference type="PROSITE" id="PS50041">
    <property type="entry name" value="C_TYPE_LECTIN_2"/>
    <property type="match status" value="4"/>
</dbReference>
<name>G0MK80_CAEBE</name>
<dbReference type="PANTHER" id="PTHR22803">
    <property type="entry name" value="MANNOSE, PHOSPHOLIPASE, LECTIN RECEPTOR RELATED"/>
    <property type="match status" value="1"/>
</dbReference>
<dbReference type="Gene3D" id="3.10.100.10">
    <property type="entry name" value="Mannose-Binding Protein A, subunit A"/>
    <property type="match status" value="4"/>
</dbReference>
<feature type="domain" description="C-type lectin" evidence="3">
    <location>
        <begin position="869"/>
        <end position="991"/>
    </location>
</feature>
<feature type="compositionally biased region" description="Low complexity" evidence="1">
    <location>
        <begin position="501"/>
        <end position="511"/>
    </location>
</feature>
<feature type="domain" description="C-type lectin" evidence="3">
    <location>
        <begin position="41"/>
        <end position="154"/>
    </location>
</feature>
<dbReference type="SMART" id="SM00034">
    <property type="entry name" value="CLECT"/>
    <property type="match status" value="4"/>
</dbReference>
<organism evidence="5">
    <name type="scientific">Caenorhabditis brenneri</name>
    <name type="common">Nematode worm</name>
    <dbReference type="NCBI Taxonomy" id="135651"/>
    <lineage>
        <taxon>Eukaryota</taxon>
        <taxon>Metazoa</taxon>
        <taxon>Ecdysozoa</taxon>
        <taxon>Nematoda</taxon>
        <taxon>Chromadorea</taxon>
        <taxon>Rhabditida</taxon>
        <taxon>Rhabditina</taxon>
        <taxon>Rhabditomorpha</taxon>
        <taxon>Rhabditoidea</taxon>
        <taxon>Rhabditidae</taxon>
        <taxon>Peloderinae</taxon>
        <taxon>Caenorhabditis</taxon>
    </lineage>
</organism>
<feature type="domain" description="C-type lectin" evidence="3">
    <location>
        <begin position="576"/>
        <end position="699"/>
    </location>
</feature>
<dbReference type="HOGENOM" id="CLU_006736_0_0_1"/>
<feature type="chain" id="PRO_5003404073" evidence="2">
    <location>
        <begin position="21"/>
        <end position="1001"/>
    </location>
</feature>
<sequence length="1001" mass="111122">MQRRTTIWFLLLFQPLLVFTQNRTEPYDCKIGSLNPLAATSLNACFKLYDSPKSYQAARRHCVSLGGQLADKINKDDSSLYSANADLEVTNGTKFWVGASNLKCNIAWENGGEIEYNEMWAPDSRYYGVAIEKMSLGGLWHTIPVGQKLPFVCTFQGKSKDAPAPVHAMRAPAKKRTAKVEKAKEDDIDESLNAALADEKKKQEANSNNKQDSKKDEEDINESLNAALSDEKKKSEAMALSASDKKESSSKDEDSNTEEASMSAQQALNASAAMSASMAASSSSSNSSSDESLDETYDSAEMAMRKEIGKTVVAMKSQEMASQSEDYDKYTDEDLVSAAASLIGGYTVNANWADSRTRNSSSFDSDTDEESMSMSMTVADQMAMGMQSSNKRESSSESSDSMSESSSDQMSEQASMAMNAAMQASEKSSKKSESSSKDESEDSASMSMEQKAEANAKMAAASASASKSESNQNSQDETVEEADVASAASIFGKEKQKSGDPKPTTKVPTTTEEPDIDESLNAALANQRSTTTNSIDLSTVLTTVNPINPLIVAAKPSEKLPGCPAEWTQFSTNATAPSLCFKRFEKPMNFEDARLFCVSKGGHLASIHNERQLLLLSALLHNNGPDALSDQTWIGLNRIHQKYYVYEDETPMDFTRWLPGAPNINDCTVFTGNELPNYPHKGTQYKFGDFPCEETQKSVLCEVTLGKDKTKTQPTCEDGWSYYSHDGTAKSGKCYKRIDQSKTFTEAREVCKQENSYVASVQNEGEARFVSALVQTEKNYTVDEQTWIGYVKYDRDFGWEDGNQGLHFDPWTEKMPREKKCTVFTGNEIHEDCRSQYRFVSVECNKKQRSILCSKPPMVNGVPTVFKVTDNSSKKLSTQGTTWPEAQNACSKIRNNSASYLHSEFSREKRDFVRRQASDIEYYIGLHKVGGVWRWDQPNGSFCPGLSGFESWDENYPTTYSDSIAVVNIVKNGESKWQNTRRYEEFYYFCETIAFDTDTKL</sequence>
<evidence type="ECO:0000259" key="3">
    <source>
        <dbReference type="PROSITE" id="PS50041"/>
    </source>
</evidence>
<keyword evidence="5" id="KW-1185">Reference proteome</keyword>
<keyword evidence="2" id="KW-0732">Signal</keyword>
<dbReference type="EMBL" id="GL379798">
    <property type="protein sequence ID" value="EGT33711.1"/>
    <property type="molecule type" value="Genomic_DNA"/>
</dbReference>
<dbReference type="CDD" id="cd00037">
    <property type="entry name" value="CLECT"/>
    <property type="match status" value="4"/>
</dbReference>
<evidence type="ECO:0000313" key="5">
    <source>
        <dbReference type="Proteomes" id="UP000008068"/>
    </source>
</evidence>
<dbReference type="Proteomes" id="UP000008068">
    <property type="component" value="Unassembled WGS sequence"/>
</dbReference>
<dbReference type="STRING" id="135651.G0MK80"/>
<feature type="domain" description="C-type lectin" evidence="3">
    <location>
        <begin position="730"/>
        <end position="842"/>
    </location>
</feature>
<feature type="region of interest" description="Disordered" evidence="1">
    <location>
        <begin position="160"/>
        <end position="301"/>
    </location>
</feature>
<accession>G0MK80</accession>
<evidence type="ECO:0000313" key="4">
    <source>
        <dbReference type="EMBL" id="EGT33711.1"/>
    </source>
</evidence>
<dbReference type="InParanoid" id="G0MK80"/>
<feature type="region of interest" description="Disordered" evidence="1">
    <location>
        <begin position="348"/>
        <end position="515"/>
    </location>
</feature>
<dbReference type="FunCoup" id="G0MK80">
    <property type="interactions" value="1899"/>
</dbReference>
<feature type="compositionally biased region" description="Low complexity" evidence="1">
    <location>
        <begin position="260"/>
        <end position="290"/>
    </location>
</feature>
<dbReference type="SUPFAM" id="SSF56436">
    <property type="entry name" value="C-type lectin-like"/>
    <property type="match status" value="4"/>
</dbReference>
<dbReference type="AlphaFoldDB" id="G0MK80"/>
<dbReference type="Pfam" id="PF00059">
    <property type="entry name" value="Lectin_C"/>
    <property type="match status" value="4"/>
</dbReference>
<gene>
    <name evidence="4" type="primary">Cbn-clec-161</name>
    <name evidence="4" type="ORF">CAEBREN_01396</name>
</gene>
<feature type="compositionally biased region" description="Low complexity" evidence="1">
    <location>
        <begin position="396"/>
        <end position="426"/>
    </location>
</feature>
<dbReference type="InterPro" id="IPR016187">
    <property type="entry name" value="CTDL_fold"/>
</dbReference>
<reference evidence="5" key="1">
    <citation type="submission" date="2011-07" db="EMBL/GenBank/DDBJ databases">
        <authorList>
            <consortium name="Caenorhabditis brenneri Sequencing and Analysis Consortium"/>
            <person name="Wilson R.K."/>
        </authorList>
    </citation>
    <scope>NUCLEOTIDE SEQUENCE [LARGE SCALE GENOMIC DNA]</scope>
    <source>
        <strain evidence="5">PB2801</strain>
    </source>
</reference>
<dbReference type="OMA" id="FTGNEIH"/>
<dbReference type="eggNOG" id="KOG1075">
    <property type="taxonomic scope" value="Eukaryota"/>
</dbReference>
<dbReference type="InterPro" id="IPR016186">
    <property type="entry name" value="C-type_lectin-like/link_sf"/>
</dbReference>
<dbReference type="OrthoDB" id="5828449at2759"/>
<feature type="compositionally biased region" description="Low complexity" evidence="1">
    <location>
        <begin position="443"/>
        <end position="475"/>
    </location>
</feature>
<dbReference type="InterPro" id="IPR050111">
    <property type="entry name" value="C-type_lectin/snaclec_domain"/>
</dbReference>
<proteinExistence type="predicted"/>
<feature type="signal peptide" evidence="2">
    <location>
        <begin position="1"/>
        <end position="20"/>
    </location>
</feature>
<evidence type="ECO:0000256" key="2">
    <source>
        <dbReference type="SAM" id="SignalP"/>
    </source>
</evidence>
<dbReference type="InterPro" id="IPR001304">
    <property type="entry name" value="C-type_lectin-like"/>
</dbReference>
<feature type="compositionally biased region" description="Basic and acidic residues" evidence="1">
    <location>
        <begin position="243"/>
        <end position="254"/>
    </location>
</feature>
<evidence type="ECO:0000256" key="1">
    <source>
        <dbReference type="SAM" id="MobiDB-lite"/>
    </source>
</evidence>